<dbReference type="Pfam" id="PF08220">
    <property type="entry name" value="HTH_DeoR"/>
    <property type="match status" value="1"/>
</dbReference>
<protein>
    <submittedName>
        <fullName evidence="5">DeoR family transcriptional regulator</fullName>
    </submittedName>
</protein>
<dbReference type="InterPro" id="IPR018356">
    <property type="entry name" value="Tscrpt_reg_HTH_DeoR_CS"/>
</dbReference>
<dbReference type="Gene3D" id="3.40.50.1360">
    <property type="match status" value="1"/>
</dbReference>
<dbReference type="SMART" id="SM00420">
    <property type="entry name" value="HTH_DEOR"/>
    <property type="match status" value="1"/>
</dbReference>
<organism evidence="5 6">
    <name type="scientific">Actinotalea fermentans</name>
    <dbReference type="NCBI Taxonomy" id="43671"/>
    <lineage>
        <taxon>Bacteria</taxon>
        <taxon>Bacillati</taxon>
        <taxon>Actinomycetota</taxon>
        <taxon>Actinomycetes</taxon>
        <taxon>Micrococcales</taxon>
        <taxon>Cellulomonadaceae</taxon>
        <taxon>Actinotalea</taxon>
    </lineage>
</organism>
<keyword evidence="3" id="KW-0804">Transcription</keyword>
<dbReference type="Proteomes" id="UP000321484">
    <property type="component" value="Unassembled WGS sequence"/>
</dbReference>
<feature type="domain" description="HTH deoR-type" evidence="4">
    <location>
        <begin position="18"/>
        <end position="73"/>
    </location>
</feature>
<evidence type="ECO:0000313" key="5">
    <source>
        <dbReference type="EMBL" id="GEN80966.1"/>
    </source>
</evidence>
<gene>
    <name evidence="5" type="ORF">AFE02nite_27000</name>
</gene>
<dbReference type="SUPFAM" id="SSF46785">
    <property type="entry name" value="Winged helix' DNA-binding domain"/>
    <property type="match status" value="1"/>
</dbReference>
<dbReference type="InterPro" id="IPR050313">
    <property type="entry name" value="Carb_Metab_HTH_regulators"/>
</dbReference>
<dbReference type="PANTHER" id="PTHR30363">
    <property type="entry name" value="HTH-TYPE TRANSCRIPTIONAL REGULATOR SRLR-RELATED"/>
    <property type="match status" value="1"/>
</dbReference>
<dbReference type="GO" id="GO:0003677">
    <property type="term" value="F:DNA binding"/>
    <property type="evidence" value="ECO:0007669"/>
    <property type="project" value="UniProtKB-KW"/>
</dbReference>
<dbReference type="Pfam" id="PF00455">
    <property type="entry name" value="DeoRC"/>
    <property type="match status" value="1"/>
</dbReference>
<keyword evidence="1" id="KW-0805">Transcription regulation</keyword>
<reference evidence="5 6" key="1">
    <citation type="submission" date="2019-07" db="EMBL/GenBank/DDBJ databases">
        <title>Whole genome shotgun sequence of Actinotalea fermentans NBRC 105374.</title>
        <authorList>
            <person name="Hosoyama A."/>
            <person name="Uohara A."/>
            <person name="Ohji S."/>
            <person name="Ichikawa N."/>
        </authorList>
    </citation>
    <scope>NUCLEOTIDE SEQUENCE [LARGE SCALE GENOMIC DNA]</scope>
    <source>
        <strain evidence="5 6">NBRC 105374</strain>
    </source>
</reference>
<evidence type="ECO:0000256" key="3">
    <source>
        <dbReference type="ARBA" id="ARBA00023163"/>
    </source>
</evidence>
<dbReference type="InterPro" id="IPR037171">
    <property type="entry name" value="NagB/RpiA_transferase-like"/>
</dbReference>
<evidence type="ECO:0000256" key="2">
    <source>
        <dbReference type="ARBA" id="ARBA00023125"/>
    </source>
</evidence>
<dbReference type="EMBL" id="BJYK01000009">
    <property type="protein sequence ID" value="GEN80966.1"/>
    <property type="molecule type" value="Genomic_DNA"/>
</dbReference>
<dbReference type="InterPro" id="IPR001034">
    <property type="entry name" value="DeoR_HTH"/>
</dbReference>
<accession>A0A511Z0Q9</accession>
<dbReference type="InterPro" id="IPR036390">
    <property type="entry name" value="WH_DNA-bd_sf"/>
</dbReference>
<dbReference type="PANTHER" id="PTHR30363:SF44">
    <property type="entry name" value="AGA OPERON TRANSCRIPTIONAL REPRESSOR-RELATED"/>
    <property type="match status" value="1"/>
</dbReference>
<dbReference type="SMART" id="SM01134">
    <property type="entry name" value="DeoRC"/>
    <property type="match status" value="1"/>
</dbReference>
<dbReference type="AlphaFoldDB" id="A0A511Z0Q9"/>
<dbReference type="Gene3D" id="1.10.10.10">
    <property type="entry name" value="Winged helix-like DNA-binding domain superfamily/Winged helix DNA-binding domain"/>
    <property type="match status" value="1"/>
</dbReference>
<evidence type="ECO:0000256" key="1">
    <source>
        <dbReference type="ARBA" id="ARBA00023015"/>
    </source>
</evidence>
<dbReference type="GO" id="GO:0003700">
    <property type="term" value="F:DNA-binding transcription factor activity"/>
    <property type="evidence" value="ECO:0007669"/>
    <property type="project" value="InterPro"/>
</dbReference>
<dbReference type="PROSITE" id="PS51000">
    <property type="entry name" value="HTH_DEOR_2"/>
    <property type="match status" value="1"/>
</dbReference>
<keyword evidence="6" id="KW-1185">Reference proteome</keyword>
<dbReference type="PROSITE" id="PS00894">
    <property type="entry name" value="HTH_DEOR_1"/>
    <property type="match status" value="1"/>
</dbReference>
<dbReference type="InterPro" id="IPR014036">
    <property type="entry name" value="DeoR-like_C"/>
</dbReference>
<evidence type="ECO:0000259" key="4">
    <source>
        <dbReference type="PROSITE" id="PS51000"/>
    </source>
</evidence>
<name>A0A511Z0Q9_9CELL</name>
<dbReference type="InterPro" id="IPR036388">
    <property type="entry name" value="WH-like_DNA-bd_sf"/>
</dbReference>
<evidence type="ECO:0000313" key="6">
    <source>
        <dbReference type="Proteomes" id="UP000321484"/>
    </source>
</evidence>
<dbReference type="SUPFAM" id="SSF100950">
    <property type="entry name" value="NagB/RpiA/CoA transferase-like"/>
    <property type="match status" value="1"/>
</dbReference>
<keyword evidence="2" id="KW-0238">DNA-binding</keyword>
<comment type="caution">
    <text evidence="5">The sequence shown here is derived from an EMBL/GenBank/DDBJ whole genome shotgun (WGS) entry which is preliminary data.</text>
</comment>
<proteinExistence type="predicted"/>
<sequence length="273" mass="29678">MIAHNRRVLNEETDLLPVPVRRERMLQLITDREFVRVSELAETFGISDVTVRADLASLETSHAVRRVRGGAMPPARGARPEPSFEESLVEFAHEKQRIGEYAASLVQSGMGVLLDVGTTTTAVARALVARADLERVTVVTNGLNIALELERAMPRLTVVVTGGTLRRLQHSLVNPLATVLLEQLHVDIAFVGCNGVDPDGFTNINLPEAEVKRSIIAAARRAVVVADGSKLGQTHLGRIARLGDVHTLVTGPSAPEHEVRRLERAGLDVVRVE</sequence>